<evidence type="ECO:0000313" key="3">
    <source>
        <dbReference type="Proteomes" id="UP001397290"/>
    </source>
</evidence>
<dbReference type="Proteomes" id="UP001397290">
    <property type="component" value="Unassembled WGS sequence"/>
</dbReference>
<gene>
    <name evidence="2" type="ORF">G3M48_007070</name>
</gene>
<dbReference type="AlphaFoldDB" id="A0AAW0RMV3"/>
<feature type="compositionally biased region" description="Acidic residues" evidence="1">
    <location>
        <begin position="267"/>
        <end position="279"/>
    </location>
</feature>
<reference evidence="2 3" key="1">
    <citation type="submission" date="2020-02" db="EMBL/GenBank/DDBJ databases">
        <title>Comparative genomics of the hypocrealean fungal genus Beauvera.</title>
        <authorList>
            <person name="Showalter D.N."/>
            <person name="Bushley K.E."/>
            <person name="Rehner S.A."/>
        </authorList>
    </citation>
    <scope>NUCLEOTIDE SEQUENCE [LARGE SCALE GENOMIC DNA]</scope>
    <source>
        <strain evidence="2 3">ARSEF4384</strain>
    </source>
</reference>
<organism evidence="2 3">
    <name type="scientific">Beauveria asiatica</name>
    <dbReference type="NCBI Taxonomy" id="1069075"/>
    <lineage>
        <taxon>Eukaryota</taxon>
        <taxon>Fungi</taxon>
        <taxon>Dikarya</taxon>
        <taxon>Ascomycota</taxon>
        <taxon>Pezizomycotina</taxon>
        <taxon>Sordariomycetes</taxon>
        <taxon>Hypocreomycetidae</taxon>
        <taxon>Hypocreales</taxon>
        <taxon>Cordycipitaceae</taxon>
        <taxon>Beauveria</taxon>
    </lineage>
</organism>
<evidence type="ECO:0000256" key="1">
    <source>
        <dbReference type="SAM" id="MobiDB-lite"/>
    </source>
</evidence>
<keyword evidence="3" id="KW-1185">Reference proteome</keyword>
<feature type="compositionally biased region" description="Polar residues" evidence="1">
    <location>
        <begin position="285"/>
        <end position="294"/>
    </location>
</feature>
<protein>
    <recommendedName>
        <fullName evidence="4">Tat pathway signal sequence</fullName>
    </recommendedName>
</protein>
<comment type="caution">
    <text evidence="2">The sequence shown here is derived from an EMBL/GenBank/DDBJ whole genome shotgun (WGS) entry which is preliminary data.</text>
</comment>
<name>A0AAW0RMV3_9HYPO</name>
<feature type="region of interest" description="Disordered" evidence="1">
    <location>
        <begin position="263"/>
        <end position="294"/>
    </location>
</feature>
<sequence>MYNYESARKEVRRQNVPVTPEWTFERAKHRMMSEFYWNGHITLTSDHVDESHPLHALWEEAHRNLDQLFRQSNKSASRTLDMRRMKEVHLYIWARCHEAANVYYARGDYKAHLPARGDVLSLRFAFPPHQANGHVTYALNMLAACHALHLFQVGDQDWRARAEASKVAERVADKRDFATVCEVNRELGQAIDHNLAIWTKNKEDIELCLNKLKAKTTTTGLEQTSEELRAQSRVEDKVEETLELMQICQERLEEAQRRWWEVQEKQEEQEEQEEQESSESIDWQLATSPRGSEE</sequence>
<accession>A0AAW0RMV3</accession>
<evidence type="ECO:0008006" key="4">
    <source>
        <dbReference type="Google" id="ProtNLM"/>
    </source>
</evidence>
<proteinExistence type="predicted"/>
<dbReference type="EMBL" id="JAAHCF010000494">
    <property type="protein sequence ID" value="KAK8143557.1"/>
    <property type="molecule type" value="Genomic_DNA"/>
</dbReference>
<evidence type="ECO:0000313" key="2">
    <source>
        <dbReference type="EMBL" id="KAK8143557.1"/>
    </source>
</evidence>